<proteinExistence type="predicted"/>
<feature type="domain" description="Phage shock protein PspC N-terminal" evidence="7">
    <location>
        <begin position="13"/>
        <end position="69"/>
    </location>
</feature>
<dbReference type="Proteomes" id="UP000063789">
    <property type="component" value="Chromosome"/>
</dbReference>
<dbReference type="STRING" id="1136941.ACH46_06305"/>
<dbReference type="KEGG" id="goq:ACH46_06305"/>
<evidence type="ECO:0000313" key="9">
    <source>
        <dbReference type="Proteomes" id="UP000063789"/>
    </source>
</evidence>
<comment type="subcellular location">
    <subcellularLocation>
        <location evidence="1">Cell membrane</location>
        <topology evidence="1">Single-pass membrane protein</topology>
    </subcellularLocation>
</comment>
<dbReference type="GO" id="GO:0005886">
    <property type="term" value="C:plasma membrane"/>
    <property type="evidence" value="ECO:0007669"/>
    <property type="project" value="UniProtKB-SubCell"/>
</dbReference>
<dbReference type="PANTHER" id="PTHR33885">
    <property type="entry name" value="PHAGE SHOCK PROTEIN C"/>
    <property type="match status" value="1"/>
</dbReference>
<evidence type="ECO:0000256" key="1">
    <source>
        <dbReference type="ARBA" id="ARBA00004162"/>
    </source>
</evidence>
<accession>A0A0N9MPQ2</accession>
<name>A0A0N9MPQ2_9ACTN</name>
<evidence type="ECO:0000256" key="4">
    <source>
        <dbReference type="ARBA" id="ARBA00022989"/>
    </source>
</evidence>
<evidence type="ECO:0000313" key="8">
    <source>
        <dbReference type="EMBL" id="ALG84190.1"/>
    </source>
</evidence>
<reference evidence="8 9" key="2">
    <citation type="journal article" date="2017" name="Int. J. Syst. Evol. Microbiol.">
        <title>Gordonia phthalatica sp. nov., a di-n-butyl phthalate-degrading bacterium isolated from activated sludge.</title>
        <authorList>
            <person name="Jin D."/>
            <person name="Kong X."/>
            <person name="Jia M."/>
            <person name="Yu X."/>
            <person name="Wang X."/>
            <person name="Zhuang X."/>
            <person name="Deng Y."/>
            <person name="Bai Z."/>
        </authorList>
    </citation>
    <scope>NUCLEOTIDE SEQUENCE [LARGE SCALE GENOMIC DNA]</scope>
    <source>
        <strain evidence="8 9">QH-11</strain>
    </source>
</reference>
<protein>
    <submittedName>
        <fullName evidence="8">PspC domain-containing protein</fullName>
    </submittedName>
</protein>
<feature type="transmembrane region" description="Helical" evidence="6">
    <location>
        <begin position="115"/>
        <end position="134"/>
    </location>
</feature>
<keyword evidence="4 6" id="KW-1133">Transmembrane helix</keyword>
<dbReference type="PANTHER" id="PTHR33885:SF3">
    <property type="entry name" value="PHAGE SHOCK PROTEIN C"/>
    <property type="match status" value="1"/>
</dbReference>
<dbReference type="PATRIC" id="fig|1136941.3.peg.1289"/>
<dbReference type="InterPro" id="IPR007168">
    <property type="entry name" value="Phageshock_PspC_N"/>
</dbReference>
<dbReference type="AlphaFoldDB" id="A0A0N9MPQ2"/>
<feature type="transmembrane region" description="Helical" evidence="6">
    <location>
        <begin position="296"/>
        <end position="314"/>
    </location>
</feature>
<evidence type="ECO:0000259" key="7">
    <source>
        <dbReference type="Pfam" id="PF04024"/>
    </source>
</evidence>
<keyword evidence="2" id="KW-1003">Cell membrane</keyword>
<dbReference type="OrthoDB" id="3208990at2"/>
<dbReference type="Pfam" id="PF04024">
    <property type="entry name" value="PspC"/>
    <property type="match status" value="1"/>
</dbReference>
<evidence type="ECO:0000256" key="5">
    <source>
        <dbReference type="ARBA" id="ARBA00023136"/>
    </source>
</evidence>
<dbReference type="EMBL" id="CP011853">
    <property type="protein sequence ID" value="ALG84190.1"/>
    <property type="molecule type" value="Genomic_DNA"/>
</dbReference>
<evidence type="ECO:0000256" key="2">
    <source>
        <dbReference type="ARBA" id="ARBA00022475"/>
    </source>
</evidence>
<sequence length="425" mass="44772">MDTDTLLDLWNTRPVRRRHGKSVGGVCTGIGMRYRIDPTLVKVAFVVAALFGGSGIFLYIACLIALPAEDETAPRRLHARTHRHFKGIHDIPWYWIVLAVIAVVTLGNMGSSSPFWGGSGLLGLLLMLGGWWLLYQRTPQAPAGTSADQLRPAHAAEVVDQTVVTPPVSEYPPVAVPVAESATVPFTAGEPPVAPPRDDSPPAWDPLGAAPFAWDLPEPIPPPAPPVYKPPRSPLTPVFAGLALIVATVGTAIHVVGGVEWFTVGRIAALALAVLGVGILVDALQRRPAGGRASGLVPLAMIVGVVAVVATLFASGRPGLPSGGIGERSWHPQGVEQLAGTYELTVGNSTLNLRDLGPLDHDRTVVLRQGVGQITVLLPDDVRVKTECTTTVGNQVCPEGVVNPDAKTPTLTIKADLSLGNVEMK</sequence>
<feature type="transmembrane region" description="Helical" evidence="6">
    <location>
        <begin position="263"/>
        <end position="284"/>
    </location>
</feature>
<organism evidence="8 9">
    <name type="scientific">Gordonia phthalatica</name>
    <dbReference type="NCBI Taxonomy" id="1136941"/>
    <lineage>
        <taxon>Bacteria</taxon>
        <taxon>Bacillati</taxon>
        <taxon>Actinomycetota</taxon>
        <taxon>Actinomycetes</taxon>
        <taxon>Mycobacteriales</taxon>
        <taxon>Gordoniaceae</taxon>
        <taxon>Gordonia</taxon>
    </lineage>
</organism>
<reference evidence="9" key="1">
    <citation type="submission" date="2015-06" db="EMBL/GenBank/DDBJ databases">
        <title>Complete genome sequence and metabolic analysis of phthalate degradation pathway in Gordonia sp. QH-11.</title>
        <authorList>
            <person name="Jin D."/>
            <person name="Kong X."/>
            <person name="Bai Z."/>
        </authorList>
    </citation>
    <scope>NUCLEOTIDE SEQUENCE [LARGE SCALE GENOMIC DNA]</scope>
    <source>
        <strain evidence="9">QH-11</strain>
    </source>
</reference>
<keyword evidence="9" id="KW-1185">Reference proteome</keyword>
<evidence type="ECO:0000256" key="6">
    <source>
        <dbReference type="SAM" id="Phobius"/>
    </source>
</evidence>
<keyword evidence="3 6" id="KW-0812">Transmembrane</keyword>
<feature type="transmembrane region" description="Helical" evidence="6">
    <location>
        <begin position="238"/>
        <end position="257"/>
    </location>
</feature>
<evidence type="ECO:0000256" key="3">
    <source>
        <dbReference type="ARBA" id="ARBA00022692"/>
    </source>
</evidence>
<feature type="transmembrane region" description="Helical" evidence="6">
    <location>
        <begin position="87"/>
        <end position="109"/>
    </location>
</feature>
<feature type="transmembrane region" description="Helical" evidence="6">
    <location>
        <begin position="43"/>
        <end position="66"/>
    </location>
</feature>
<gene>
    <name evidence="8" type="ORF">ACH46_06305</name>
</gene>
<dbReference type="RefSeq" id="WP_062392166.1">
    <property type="nucleotide sequence ID" value="NZ_CP011853.1"/>
</dbReference>
<keyword evidence="5 6" id="KW-0472">Membrane</keyword>
<dbReference type="InterPro" id="IPR052027">
    <property type="entry name" value="PspC"/>
</dbReference>